<gene>
    <name evidence="5" type="primary">LOC103587127</name>
</gene>
<evidence type="ECO:0000313" key="5">
    <source>
        <dbReference type="RefSeq" id="XP_008566762.1"/>
    </source>
</evidence>
<feature type="compositionally biased region" description="Polar residues" evidence="3">
    <location>
        <begin position="1"/>
        <end position="13"/>
    </location>
</feature>
<accession>A0ABM0QEH1</accession>
<feature type="compositionally biased region" description="Polar residues" evidence="3">
    <location>
        <begin position="68"/>
        <end position="85"/>
    </location>
</feature>
<feature type="region of interest" description="Disordered" evidence="3">
    <location>
        <begin position="1"/>
        <end position="85"/>
    </location>
</feature>
<reference evidence="5" key="1">
    <citation type="submission" date="2025-08" db="UniProtKB">
        <authorList>
            <consortium name="RefSeq"/>
        </authorList>
    </citation>
    <scope>IDENTIFICATION</scope>
</reference>
<proteinExistence type="predicted"/>
<feature type="region of interest" description="Disordered" evidence="3">
    <location>
        <begin position="99"/>
        <end position="121"/>
    </location>
</feature>
<dbReference type="RefSeq" id="XP_008566762.1">
    <property type="nucleotide sequence ID" value="XM_008568540.1"/>
</dbReference>
<dbReference type="GeneID" id="103587127"/>
<feature type="coiled-coil region" evidence="2">
    <location>
        <begin position="180"/>
        <end position="221"/>
    </location>
</feature>
<protein>
    <submittedName>
        <fullName evidence="5">Liprin-alpha-1-like</fullName>
    </submittedName>
</protein>
<evidence type="ECO:0000313" key="4">
    <source>
        <dbReference type="Proteomes" id="UP000694923"/>
    </source>
</evidence>
<evidence type="ECO:0000256" key="2">
    <source>
        <dbReference type="SAM" id="Coils"/>
    </source>
</evidence>
<dbReference type="InterPro" id="IPR029515">
    <property type="entry name" value="Liprin"/>
</dbReference>
<keyword evidence="1" id="KW-0677">Repeat</keyword>
<dbReference type="PANTHER" id="PTHR12587">
    <property type="entry name" value="LAR INTERACTING PROTEIN LIP -RELATED PROTEIN"/>
    <property type="match status" value="1"/>
</dbReference>
<evidence type="ECO:0000256" key="3">
    <source>
        <dbReference type="SAM" id="MobiDB-lite"/>
    </source>
</evidence>
<dbReference type="PANTHER" id="PTHR12587:SF15">
    <property type="entry name" value="LIPRIN-ALPHA-1"/>
    <property type="match status" value="1"/>
</dbReference>
<feature type="compositionally biased region" description="Acidic residues" evidence="3">
    <location>
        <begin position="35"/>
        <end position="47"/>
    </location>
</feature>
<evidence type="ECO:0000256" key="1">
    <source>
        <dbReference type="ARBA" id="ARBA00022737"/>
    </source>
</evidence>
<name>A0ABM0QEH1_GALVR</name>
<organism evidence="4 5">
    <name type="scientific">Galeopterus variegatus</name>
    <name type="common">Malayan flying lemur</name>
    <name type="synonym">Cynocephalus variegatus</name>
    <dbReference type="NCBI Taxonomy" id="482537"/>
    <lineage>
        <taxon>Eukaryota</taxon>
        <taxon>Metazoa</taxon>
        <taxon>Chordata</taxon>
        <taxon>Craniata</taxon>
        <taxon>Vertebrata</taxon>
        <taxon>Euteleostomi</taxon>
        <taxon>Mammalia</taxon>
        <taxon>Eutheria</taxon>
        <taxon>Euarchontoglires</taxon>
        <taxon>Dermoptera</taxon>
        <taxon>Cynocephalidae</taxon>
        <taxon>Galeopterus</taxon>
    </lineage>
</organism>
<dbReference type="Proteomes" id="UP000694923">
    <property type="component" value="Unplaced"/>
</dbReference>
<keyword evidence="2" id="KW-0175">Coiled coil</keyword>
<sequence>MQMTDLENNSETGELQPILPEGASAAPEEGMSSDSDIECDTENEEQEEHTSVGGFHDSFLAQPPDEVLTNSSPRIQGAVSPSQEVTAHIPMMCEVMPTISEAEGSPGGSGSHASGSPSRADADSHFEQLMVSMLEERDRLLDTLQETQETLALTQGKLHEVGHERDSLQRQLNTALPQEFAALTKELNECREQLLEREEEIAELKAERNNTRLLLEHLECLVSRHERSLRMTVVKRQVQSPAGVSSEVEVLKALNVTDLRI</sequence>
<keyword evidence="4" id="KW-1185">Reference proteome</keyword>